<protein>
    <recommendedName>
        <fullName evidence="7">NACHT domain-containing protein</fullName>
    </recommendedName>
</protein>
<evidence type="ECO:0000259" key="3">
    <source>
        <dbReference type="Pfam" id="PF24883"/>
    </source>
</evidence>
<dbReference type="Pfam" id="PF24883">
    <property type="entry name" value="NPHP3_N"/>
    <property type="match status" value="1"/>
</dbReference>
<sequence length="975" mass="110832">MDTIAAFLKTAIDVYQFSIEIHDVDPSSKSMVSDRDLVGFSDGLSLSIHQMQDVVHSTANSTEGLLRACIKIGLDISVHLDHVQTSFSSPDVDQIDATKFRVLWRRENVDALGSRLSEFTKWWKDLQPVDSATNGLTQAPHLSLLSLHGPTPSKAVEPSAADPDALTGAKSSTHPAKDGPDGRQSNSDPMFNTNGSNTNRSKGLKLAPTGIVNDFLLDALAYKSMHDREEEVTEAHGQTLEWIFDGTVLDDTHRNDFRSQFTSWLKTPDLGSIYWITGKPGSGKSTLVRFLSQHPVAMNQLQQWAKKRPVCTAGFFFWTSGSQEQRSQTGLLRYLLHQLLSANPELIPSTFPALWKRLREMTTKERISLTLEWTVPDLMAAFHSLLDIALPQMNICLFIDGLDEFDGNHNEIVEFFKAISAGENGHAIKMCLSSRPWSVFEGAFQRSVPNARLQDLTYEDMHRYARDQLRRNVSVRRLFKNDTDSGHELVEATVQRADGVFLWVRLAVERMLSLFQKDNTIKSLNEMLESFPRDLDSFFNKLIFEDQTETQITGAAVLFQLMCARELVANFIKDESSTSLTVWELAFALEETDDAVALKRQVTEASDKEIVARCEATAAHVLIGFSGLMSLHRRRRLGNLRATKFSDQNHRVDNARSLADHKVTYIHRTVRDWLMDPAGAYDRLHSIRNASFDPHLRLLRSYVLRLKYPLEEIEQHRRLDEWYPDIALAMSHARYIANDSKHLQRPFLNAMEKTLSWYWLEKPSDPFDHWARNTFGSYEVRMKAPPIRHPFIFLAAKFGLTEYVVGELEENIHMRNDGLDDEMADAKEPTPLLAYATEFLCSRNKTIFPLSDPRLIEYLVTHSSDVNPGPNHRYTDFNTRSSTTPWLALLCHLRDAHRRGWIEHYDINPEGTERWTEIARLFIEAGGSDVSAVVVATNWDPEVTALGVFELLEGAYGAVEVQRIRTLLTERQQSL</sequence>
<dbReference type="OrthoDB" id="443402at2759"/>
<accession>A0A9P5H9A3</accession>
<dbReference type="PANTHER" id="PTHR10039">
    <property type="entry name" value="AMELOGENIN"/>
    <property type="match status" value="1"/>
</dbReference>
<dbReference type="Proteomes" id="UP000722485">
    <property type="component" value="Unassembled WGS sequence"/>
</dbReference>
<organism evidence="5 6">
    <name type="scientific">Cylindrodendrum hubeiense</name>
    <dbReference type="NCBI Taxonomy" id="595255"/>
    <lineage>
        <taxon>Eukaryota</taxon>
        <taxon>Fungi</taxon>
        <taxon>Dikarya</taxon>
        <taxon>Ascomycota</taxon>
        <taxon>Pezizomycotina</taxon>
        <taxon>Sordariomycetes</taxon>
        <taxon>Hypocreomycetidae</taxon>
        <taxon>Hypocreales</taxon>
        <taxon>Nectriaceae</taxon>
        <taxon>Cylindrodendrum</taxon>
    </lineage>
</organism>
<comment type="caution">
    <text evidence="5">The sequence shown here is derived from an EMBL/GenBank/DDBJ whole genome shotgun (WGS) entry which is preliminary data.</text>
</comment>
<keyword evidence="6" id="KW-1185">Reference proteome</keyword>
<evidence type="ECO:0008006" key="7">
    <source>
        <dbReference type="Google" id="ProtNLM"/>
    </source>
</evidence>
<dbReference type="PANTHER" id="PTHR10039:SF5">
    <property type="entry name" value="NACHT DOMAIN-CONTAINING PROTEIN"/>
    <property type="match status" value="1"/>
</dbReference>
<proteinExistence type="predicted"/>
<feature type="region of interest" description="Disordered" evidence="2">
    <location>
        <begin position="143"/>
        <end position="205"/>
    </location>
</feature>
<dbReference type="Pfam" id="PF25053">
    <property type="entry name" value="DUF7791"/>
    <property type="match status" value="1"/>
</dbReference>
<dbReference type="InterPro" id="IPR027417">
    <property type="entry name" value="P-loop_NTPase"/>
</dbReference>
<evidence type="ECO:0000256" key="2">
    <source>
        <dbReference type="SAM" id="MobiDB-lite"/>
    </source>
</evidence>
<gene>
    <name evidence="5" type="ORF">G7Z17_g8085</name>
</gene>
<feature type="domain" description="Nephrocystin 3-like N-terminal" evidence="3">
    <location>
        <begin position="259"/>
        <end position="435"/>
    </location>
</feature>
<dbReference type="InterPro" id="IPR056884">
    <property type="entry name" value="NPHP3-like_N"/>
</dbReference>
<name>A0A9P5H9A3_9HYPO</name>
<keyword evidence="1" id="KW-0677">Repeat</keyword>
<dbReference type="InterPro" id="IPR056693">
    <property type="entry name" value="DUF7791"/>
</dbReference>
<dbReference type="EMBL" id="JAANBB010000194">
    <property type="protein sequence ID" value="KAF7546929.1"/>
    <property type="molecule type" value="Genomic_DNA"/>
</dbReference>
<evidence type="ECO:0000259" key="4">
    <source>
        <dbReference type="Pfam" id="PF25053"/>
    </source>
</evidence>
<evidence type="ECO:0000313" key="5">
    <source>
        <dbReference type="EMBL" id="KAF7546929.1"/>
    </source>
</evidence>
<feature type="domain" description="DUF7791" evidence="4">
    <location>
        <begin position="555"/>
        <end position="707"/>
    </location>
</feature>
<reference evidence="5" key="1">
    <citation type="submission" date="2020-03" db="EMBL/GenBank/DDBJ databases">
        <title>Draft Genome Sequence of Cylindrodendrum hubeiense.</title>
        <authorList>
            <person name="Buettner E."/>
            <person name="Kellner H."/>
        </authorList>
    </citation>
    <scope>NUCLEOTIDE SEQUENCE</scope>
    <source>
        <strain evidence="5">IHI 201604</strain>
    </source>
</reference>
<evidence type="ECO:0000313" key="6">
    <source>
        <dbReference type="Proteomes" id="UP000722485"/>
    </source>
</evidence>
<dbReference type="AlphaFoldDB" id="A0A9P5H9A3"/>
<dbReference type="Gene3D" id="3.40.50.300">
    <property type="entry name" value="P-loop containing nucleotide triphosphate hydrolases"/>
    <property type="match status" value="1"/>
</dbReference>
<feature type="compositionally biased region" description="Polar residues" evidence="2">
    <location>
        <begin position="183"/>
        <end position="201"/>
    </location>
</feature>
<evidence type="ECO:0000256" key="1">
    <source>
        <dbReference type="ARBA" id="ARBA00022737"/>
    </source>
</evidence>
<dbReference type="SUPFAM" id="SSF52540">
    <property type="entry name" value="P-loop containing nucleoside triphosphate hydrolases"/>
    <property type="match status" value="1"/>
</dbReference>